<reference evidence="2" key="1">
    <citation type="submission" date="2018-05" db="EMBL/GenBank/DDBJ databases">
        <title>Genome sequencing of Phenylobacterium sp. HYN0004.</title>
        <authorList>
            <person name="Yi H."/>
            <person name="Baek C."/>
        </authorList>
    </citation>
    <scope>NUCLEOTIDE SEQUENCE [LARGE SCALE GENOMIC DNA]</scope>
    <source>
        <strain evidence="2">HYN0004</strain>
    </source>
</reference>
<dbReference type="OrthoDB" id="583519at2"/>
<evidence type="ECO:0000313" key="2">
    <source>
        <dbReference type="Proteomes" id="UP000247763"/>
    </source>
</evidence>
<evidence type="ECO:0000313" key="1">
    <source>
        <dbReference type="EMBL" id="AWM77457.1"/>
    </source>
</evidence>
<name>A0A2Z3HNZ7_9CAUL</name>
<dbReference type="AlphaFoldDB" id="A0A2Z3HNZ7"/>
<dbReference type="Proteomes" id="UP000247763">
    <property type="component" value="Chromosome"/>
</dbReference>
<sequence length="168" mass="17677">MQIRIHRGASSDVLEARHGRSEPIRFVTPHKGPVPHDAVHLFVERAFGLQRGFWGLVAEGLAPDDLQALASAGGHPSASRASTPDPGIVQLLQAERLVEIFEADLWGGGQGDEADLLAMAGTACASSHVPLPSAPNGAVARVRADLAAFARAWTGLPRGGEVELEWVG</sequence>
<gene>
    <name evidence="1" type="ORF">HYN04_06575</name>
</gene>
<accession>A0A2Z3HNZ7</accession>
<keyword evidence="2" id="KW-1185">Reference proteome</keyword>
<dbReference type="KEGG" id="phb:HYN04_06575"/>
<dbReference type="EMBL" id="CP029479">
    <property type="protein sequence ID" value="AWM77457.1"/>
    <property type="molecule type" value="Genomic_DNA"/>
</dbReference>
<dbReference type="RefSeq" id="WP_110450024.1">
    <property type="nucleotide sequence ID" value="NZ_CP029479.1"/>
</dbReference>
<organism evidence="1 2">
    <name type="scientific">Phenylobacterium parvum</name>
    <dbReference type="NCBI Taxonomy" id="2201350"/>
    <lineage>
        <taxon>Bacteria</taxon>
        <taxon>Pseudomonadati</taxon>
        <taxon>Pseudomonadota</taxon>
        <taxon>Alphaproteobacteria</taxon>
        <taxon>Caulobacterales</taxon>
        <taxon>Caulobacteraceae</taxon>
        <taxon>Phenylobacterium</taxon>
    </lineage>
</organism>
<proteinExistence type="predicted"/>
<protein>
    <submittedName>
        <fullName evidence="1">Uncharacterized protein</fullName>
    </submittedName>
</protein>